<dbReference type="EMBL" id="JWZT01005419">
    <property type="protein sequence ID" value="KII60820.1"/>
    <property type="molecule type" value="Genomic_DNA"/>
</dbReference>
<proteinExistence type="predicted"/>
<evidence type="ECO:0000256" key="1">
    <source>
        <dbReference type="SAM" id="SignalP"/>
    </source>
</evidence>
<name>A0A0C2M185_THEKT</name>
<accession>A0A0C2M185</accession>
<gene>
    <name evidence="2" type="ORF">RF11_09129</name>
</gene>
<feature type="chain" id="PRO_5002168461" evidence="1">
    <location>
        <begin position="17"/>
        <end position="141"/>
    </location>
</feature>
<feature type="signal peptide" evidence="1">
    <location>
        <begin position="1"/>
        <end position="16"/>
    </location>
</feature>
<dbReference type="Proteomes" id="UP000031668">
    <property type="component" value="Unassembled WGS sequence"/>
</dbReference>
<evidence type="ECO:0000313" key="2">
    <source>
        <dbReference type="EMBL" id="KII60820.1"/>
    </source>
</evidence>
<keyword evidence="3" id="KW-1185">Reference proteome</keyword>
<sequence length="141" mass="15890">MLLVLFSFGLILQTQSKLTVPPKNDTTDEKETYPNKVGDTSFGNWEDVYEASVSRGLLSYLKKYPKLATAIQGATVVRLANAFEDGNTLILMEVGNNYIQIKTPKKKYIYPMLYVDPKKGSLFKSGQLARVLEDKPFESEE</sequence>
<reference evidence="2 3" key="1">
    <citation type="journal article" date="2014" name="Genome Biol. Evol.">
        <title>The genome of the myxosporean Thelohanellus kitauei shows adaptations to nutrient acquisition within its fish host.</title>
        <authorList>
            <person name="Yang Y."/>
            <person name="Xiong J."/>
            <person name="Zhou Z."/>
            <person name="Huo F."/>
            <person name="Miao W."/>
            <person name="Ran C."/>
            <person name="Liu Y."/>
            <person name="Zhang J."/>
            <person name="Feng J."/>
            <person name="Wang M."/>
            <person name="Wang M."/>
            <person name="Wang L."/>
            <person name="Yao B."/>
        </authorList>
    </citation>
    <scope>NUCLEOTIDE SEQUENCE [LARGE SCALE GENOMIC DNA]</scope>
    <source>
        <strain evidence="2">Wuqing</strain>
    </source>
</reference>
<evidence type="ECO:0000313" key="3">
    <source>
        <dbReference type="Proteomes" id="UP000031668"/>
    </source>
</evidence>
<keyword evidence="1" id="KW-0732">Signal</keyword>
<protein>
    <submittedName>
        <fullName evidence="2">Uncharacterized protein</fullName>
    </submittedName>
</protein>
<dbReference type="AlphaFoldDB" id="A0A0C2M185"/>
<organism evidence="2 3">
    <name type="scientific">Thelohanellus kitauei</name>
    <name type="common">Myxosporean</name>
    <dbReference type="NCBI Taxonomy" id="669202"/>
    <lineage>
        <taxon>Eukaryota</taxon>
        <taxon>Metazoa</taxon>
        <taxon>Cnidaria</taxon>
        <taxon>Myxozoa</taxon>
        <taxon>Myxosporea</taxon>
        <taxon>Bivalvulida</taxon>
        <taxon>Platysporina</taxon>
        <taxon>Myxobolidae</taxon>
        <taxon>Thelohanellus</taxon>
    </lineage>
</organism>
<comment type="caution">
    <text evidence="2">The sequence shown here is derived from an EMBL/GenBank/DDBJ whole genome shotgun (WGS) entry which is preliminary data.</text>
</comment>